<dbReference type="OrthoDB" id="7616539at2759"/>
<evidence type="ECO:0000313" key="3">
    <source>
        <dbReference type="Proteomes" id="UP000036403"/>
    </source>
</evidence>
<organism evidence="2 3">
    <name type="scientific">Lasius niger</name>
    <name type="common">Black garden ant</name>
    <dbReference type="NCBI Taxonomy" id="67767"/>
    <lineage>
        <taxon>Eukaryota</taxon>
        <taxon>Metazoa</taxon>
        <taxon>Ecdysozoa</taxon>
        <taxon>Arthropoda</taxon>
        <taxon>Hexapoda</taxon>
        <taxon>Insecta</taxon>
        <taxon>Pterygota</taxon>
        <taxon>Neoptera</taxon>
        <taxon>Endopterygota</taxon>
        <taxon>Hymenoptera</taxon>
        <taxon>Apocrita</taxon>
        <taxon>Aculeata</taxon>
        <taxon>Formicoidea</taxon>
        <taxon>Formicidae</taxon>
        <taxon>Formicinae</taxon>
        <taxon>Lasius</taxon>
        <taxon>Lasius</taxon>
    </lineage>
</organism>
<dbReference type="PaxDb" id="67767-A0A0J7JYI0"/>
<dbReference type="AlphaFoldDB" id="A0A0J7JYI0"/>
<name>A0A0J7JYI0_LASNI</name>
<evidence type="ECO:0000313" key="2">
    <source>
        <dbReference type="EMBL" id="KMQ82956.1"/>
    </source>
</evidence>
<dbReference type="EMBL" id="LBMM01022049">
    <property type="protein sequence ID" value="KMQ82956.1"/>
    <property type="molecule type" value="Genomic_DNA"/>
</dbReference>
<gene>
    <name evidence="2" type="ORF">RF55_21355</name>
</gene>
<dbReference type="InterPro" id="IPR036691">
    <property type="entry name" value="Endo/exonu/phosph_ase_sf"/>
</dbReference>
<protein>
    <recommendedName>
        <fullName evidence="4">Endonuclease/exonuclease/phosphatase domain-containing protein</fullName>
    </recommendedName>
</protein>
<reference evidence="2 3" key="1">
    <citation type="submission" date="2015-04" db="EMBL/GenBank/DDBJ databases">
        <title>Lasius niger genome sequencing.</title>
        <authorList>
            <person name="Konorov E.A."/>
            <person name="Nikitin M.A."/>
            <person name="Kirill M.V."/>
            <person name="Chang P."/>
        </authorList>
    </citation>
    <scope>NUCLEOTIDE SEQUENCE [LARGE SCALE GENOMIC DNA]</scope>
    <source>
        <tissue evidence="2">Whole</tissue>
    </source>
</reference>
<proteinExistence type="predicted"/>
<evidence type="ECO:0000256" key="1">
    <source>
        <dbReference type="SAM" id="MobiDB-lite"/>
    </source>
</evidence>
<comment type="caution">
    <text evidence="2">The sequence shown here is derived from an EMBL/GenBank/DDBJ whole genome shotgun (WGS) entry which is preliminary data.</text>
</comment>
<evidence type="ECO:0008006" key="4">
    <source>
        <dbReference type="Google" id="ProtNLM"/>
    </source>
</evidence>
<keyword evidence="3" id="KW-1185">Reference proteome</keyword>
<sequence>MQLAKEKNKKGRACGGMLLGIKKDVLIEEKGSREEEEGRMECTVKIGEMRWRVVGVYVNGDMEKKLESLKDWIEEKDVGVRTIIGGDFNARTGEEGGWIEGEEQEEDGKGRKSKDKRIT</sequence>
<dbReference type="Proteomes" id="UP000036403">
    <property type="component" value="Unassembled WGS sequence"/>
</dbReference>
<dbReference type="SUPFAM" id="SSF56219">
    <property type="entry name" value="DNase I-like"/>
    <property type="match status" value="1"/>
</dbReference>
<accession>A0A0J7JYI0</accession>
<dbReference type="Gene3D" id="3.60.10.10">
    <property type="entry name" value="Endonuclease/exonuclease/phosphatase"/>
    <property type="match status" value="1"/>
</dbReference>
<feature type="region of interest" description="Disordered" evidence="1">
    <location>
        <begin position="92"/>
        <end position="119"/>
    </location>
</feature>